<dbReference type="GO" id="GO:0035539">
    <property type="term" value="F:8-oxo-7,8-dihydrodeoxyguanosine triphosphate pyrophosphatase activity"/>
    <property type="evidence" value="ECO:0007669"/>
    <property type="project" value="UniProtKB-EC"/>
</dbReference>
<dbReference type="EMBL" id="MWQY01000014">
    <property type="protein sequence ID" value="ORC34240.1"/>
    <property type="molecule type" value="Genomic_DNA"/>
</dbReference>
<keyword evidence="5" id="KW-0479">Metal-binding</keyword>
<organism evidence="19 20">
    <name type="scientific">Marispirochaeta aestuarii</name>
    <dbReference type="NCBI Taxonomy" id="1963862"/>
    <lineage>
        <taxon>Bacteria</taxon>
        <taxon>Pseudomonadati</taxon>
        <taxon>Spirochaetota</taxon>
        <taxon>Spirochaetia</taxon>
        <taxon>Spirochaetales</taxon>
        <taxon>Spirochaetaceae</taxon>
        <taxon>Marispirochaeta</taxon>
    </lineage>
</organism>
<evidence type="ECO:0000256" key="6">
    <source>
        <dbReference type="ARBA" id="ARBA00022763"/>
    </source>
</evidence>
<dbReference type="GO" id="GO:0046872">
    <property type="term" value="F:metal ion binding"/>
    <property type="evidence" value="ECO:0007669"/>
    <property type="project" value="UniProtKB-KW"/>
</dbReference>
<evidence type="ECO:0000256" key="7">
    <source>
        <dbReference type="ARBA" id="ARBA00022801"/>
    </source>
</evidence>
<evidence type="ECO:0000256" key="13">
    <source>
        <dbReference type="ARBA" id="ARBA00040794"/>
    </source>
</evidence>
<evidence type="ECO:0000313" key="20">
    <source>
        <dbReference type="Proteomes" id="UP000192343"/>
    </source>
</evidence>
<dbReference type="InterPro" id="IPR020084">
    <property type="entry name" value="NUDIX_hydrolase_CS"/>
</dbReference>
<name>A0A1Y1RVY5_9SPIO</name>
<dbReference type="PANTHER" id="PTHR47707:SF1">
    <property type="entry name" value="NUDIX HYDROLASE FAMILY PROTEIN"/>
    <property type="match status" value="1"/>
</dbReference>
<keyword evidence="9" id="KW-0234">DNA repair</keyword>
<dbReference type="PROSITE" id="PS51462">
    <property type="entry name" value="NUDIX"/>
    <property type="match status" value="1"/>
</dbReference>
<keyword evidence="6" id="KW-0227">DNA damage</keyword>
<dbReference type="Gene3D" id="3.90.79.10">
    <property type="entry name" value="Nucleoside Triphosphate Pyrophosphohydrolase"/>
    <property type="match status" value="1"/>
</dbReference>
<accession>A0A1Y1RVY5</accession>
<dbReference type="GO" id="GO:0044716">
    <property type="term" value="F:8-oxo-GDP phosphatase activity"/>
    <property type="evidence" value="ECO:0007669"/>
    <property type="project" value="TreeGrafter"/>
</dbReference>
<dbReference type="PROSITE" id="PS00893">
    <property type="entry name" value="NUDIX_BOX"/>
    <property type="match status" value="1"/>
</dbReference>
<comment type="catalytic activity">
    <reaction evidence="10">
        <text>8-oxo-dGTP + H2O = 8-oxo-dGMP + diphosphate + H(+)</text>
        <dbReference type="Rhea" id="RHEA:31575"/>
        <dbReference type="ChEBI" id="CHEBI:15377"/>
        <dbReference type="ChEBI" id="CHEBI:15378"/>
        <dbReference type="ChEBI" id="CHEBI:33019"/>
        <dbReference type="ChEBI" id="CHEBI:63224"/>
        <dbReference type="ChEBI" id="CHEBI:77896"/>
        <dbReference type="EC" id="3.6.1.55"/>
    </reaction>
</comment>
<keyword evidence="20" id="KW-1185">Reference proteome</keyword>
<evidence type="ECO:0000256" key="16">
    <source>
        <dbReference type="ARBA" id="ARBA00042798"/>
    </source>
</evidence>
<dbReference type="SUPFAM" id="SSF55811">
    <property type="entry name" value="Nudix"/>
    <property type="match status" value="1"/>
</dbReference>
<keyword evidence="4" id="KW-0235">DNA replication</keyword>
<evidence type="ECO:0000256" key="2">
    <source>
        <dbReference type="ARBA" id="ARBA00005582"/>
    </source>
</evidence>
<dbReference type="InterPro" id="IPR047127">
    <property type="entry name" value="MutT-like"/>
</dbReference>
<reference evidence="19 20" key="1">
    <citation type="submission" date="2017-03" db="EMBL/GenBank/DDBJ databases">
        <title>Draft Genome sequence of Marispirochaeta sp. strain JC444.</title>
        <authorList>
            <person name="Shivani Y."/>
            <person name="Subhash Y."/>
            <person name="Sasikala C."/>
            <person name="Ramana C."/>
        </authorList>
    </citation>
    <scope>NUCLEOTIDE SEQUENCE [LARGE SCALE GENOMIC DNA]</scope>
    <source>
        <strain evidence="19 20">JC444</strain>
    </source>
</reference>
<dbReference type="PRINTS" id="PR00502">
    <property type="entry name" value="NUDIXFAMILY"/>
</dbReference>
<evidence type="ECO:0000259" key="18">
    <source>
        <dbReference type="PROSITE" id="PS51462"/>
    </source>
</evidence>
<dbReference type="EC" id="3.6.1.55" evidence="12"/>
<dbReference type="GO" id="GO:0006260">
    <property type="term" value="P:DNA replication"/>
    <property type="evidence" value="ECO:0007669"/>
    <property type="project" value="UniProtKB-KW"/>
</dbReference>
<dbReference type="InterPro" id="IPR015797">
    <property type="entry name" value="NUDIX_hydrolase-like_dom_sf"/>
</dbReference>
<feature type="domain" description="Nudix hydrolase" evidence="18">
    <location>
        <begin position="1"/>
        <end position="125"/>
    </location>
</feature>
<keyword evidence="8" id="KW-0460">Magnesium</keyword>
<dbReference type="InterPro" id="IPR020476">
    <property type="entry name" value="Nudix_hydrolase"/>
</dbReference>
<dbReference type="CDD" id="cd03425">
    <property type="entry name" value="NUDIX_MutT_NudA_like"/>
    <property type="match status" value="1"/>
</dbReference>
<evidence type="ECO:0000256" key="8">
    <source>
        <dbReference type="ARBA" id="ARBA00022842"/>
    </source>
</evidence>
<sequence>MRISTAGVVLRGEKVLVALRKPGTSIGESWEFPGGKVKRGERPVEALQREFREELGIGVEVGTLIFEGRFSNRGQDYLLHAYNVELESEEFRLKEHQKVQWIDLTALQSLPMADSDRQILTFLLAS</sequence>
<evidence type="ECO:0000256" key="4">
    <source>
        <dbReference type="ARBA" id="ARBA00022705"/>
    </source>
</evidence>
<dbReference type="GO" id="GO:0044715">
    <property type="term" value="F:8-oxo-dGDP phosphatase activity"/>
    <property type="evidence" value="ECO:0007669"/>
    <property type="project" value="TreeGrafter"/>
</dbReference>
<gene>
    <name evidence="19" type="ORF">B4O97_13075</name>
</gene>
<evidence type="ECO:0000256" key="17">
    <source>
        <dbReference type="RuleBase" id="RU003476"/>
    </source>
</evidence>
<dbReference type="InterPro" id="IPR000086">
    <property type="entry name" value="NUDIX_hydrolase_dom"/>
</dbReference>
<evidence type="ECO:0000256" key="9">
    <source>
        <dbReference type="ARBA" id="ARBA00023204"/>
    </source>
</evidence>
<dbReference type="GO" id="GO:0006281">
    <property type="term" value="P:DNA repair"/>
    <property type="evidence" value="ECO:0007669"/>
    <property type="project" value="UniProtKB-KW"/>
</dbReference>
<comment type="cofactor">
    <cofactor evidence="1">
        <name>Mg(2+)</name>
        <dbReference type="ChEBI" id="CHEBI:18420"/>
    </cofactor>
</comment>
<evidence type="ECO:0000256" key="10">
    <source>
        <dbReference type="ARBA" id="ARBA00035861"/>
    </source>
</evidence>
<dbReference type="AlphaFoldDB" id="A0A1Y1RVY5"/>
<proteinExistence type="inferred from homology"/>
<protein>
    <recommendedName>
        <fullName evidence="13">8-oxo-dGTP diphosphatase</fullName>
        <ecNumber evidence="12">3.6.1.55</ecNumber>
    </recommendedName>
    <alternativeName>
        <fullName evidence="16">7,8-dihydro-8-oxoguanine-triphosphatase</fullName>
    </alternativeName>
    <alternativeName>
        <fullName evidence="15">Mutator protein MutT</fullName>
    </alternativeName>
    <alternativeName>
        <fullName evidence="14">dGTP pyrophosphohydrolase</fullName>
    </alternativeName>
</protein>
<dbReference type="OrthoDB" id="9810648at2"/>
<evidence type="ECO:0000256" key="1">
    <source>
        <dbReference type="ARBA" id="ARBA00001946"/>
    </source>
</evidence>
<dbReference type="Proteomes" id="UP000192343">
    <property type="component" value="Unassembled WGS sequence"/>
</dbReference>
<evidence type="ECO:0000256" key="12">
    <source>
        <dbReference type="ARBA" id="ARBA00038905"/>
    </source>
</evidence>
<dbReference type="STRING" id="1963862.B4O97_13075"/>
<comment type="similarity">
    <text evidence="2 17">Belongs to the Nudix hydrolase family.</text>
</comment>
<comment type="caution">
    <text evidence="19">The sequence shown here is derived from an EMBL/GenBank/DDBJ whole genome shotgun (WGS) entry which is preliminary data.</text>
</comment>
<comment type="catalytic activity">
    <reaction evidence="11">
        <text>8-oxo-GTP + H2O = 8-oxo-GMP + diphosphate + H(+)</text>
        <dbReference type="Rhea" id="RHEA:67616"/>
        <dbReference type="ChEBI" id="CHEBI:15377"/>
        <dbReference type="ChEBI" id="CHEBI:15378"/>
        <dbReference type="ChEBI" id="CHEBI:33019"/>
        <dbReference type="ChEBI" id="CHEBI:143553"/>
        <dbReference type="ChEBI" id="CHEBI:145694"/>
    </reaction>
</comment>
<dbReference type="RefSeq" id="WP_083051462.1">
    <property type="nucleotide sequence ID" value="NZ_CAXXQO010000004.1"/>
</dbReference>
<keyword evidence="3" id="KW-0515">Mutator protein</keyword>
<evidence type="ECO:0000313" key="19">
    <source>
        <dbReference type="EMBL" id="ORC34240.1"/>
    </source>
</evidence>
<evidence type="ECO:0000256" key="3">
    <source>
        <dbReference type="ARBA" id="ARBA00022457"/>
    </source>
</evidence>
<dbReference type="Pfam" id="PF00293">
    <property type="entry name" value="NUDIX"/>
    <property type="match status" value="1"/>
</dbReference>
<evidence type="ECO:0000256" key="11">
    <source>
        <dbReference type="ARBA" id="ARBA00036904"/>
    </source>
</evidence>
<dbReference type="PANTHER" id="PTHR47707">
    <property type="entry name" value="8-OXO-DGTP DIPHOSPHATASE"/>
    <property type="match status" value="1"/>
</dbReference>
<evidence type="ECO:0000256" key="15">
    <source>
        <dbReference type="ARBA" id="ARBA00041979"/>
    </source>
</evidence>
<dbReference type="GO" id="GO:0008413">
    <property type="term" value="F:8-oxo-7,8-dihydroguanosine triphosphate pyrophosphatase activity"/>
    <property type="evidence" value="ECO:0007669"/>
    <property type="project" value="TreeGrafter"/>
</dbReference>
<evidence type="ECO:0000256" key="5">
    <source>
        <dbReference type="ARBA" id="ARBA00022723"/>
    </source>
</evidence>
<keyword evidence="7 17" id="KW-0378">Hydrolase</keyword>
<evidence type="ECO:0000256" key="14">
    <source>
        <dbReference type="ARBA" id="ARBA00041592"/>
    </source>
</evidence>